<keyword evidence="1" id="KW-0175">Coiled coil</keyword>
<keyword evidence="5" id="KW-1185">Reference proteome</keyword>
<dbReference type="Proteomes" id="UP001479436">
    <property type="component" value="Unassembled WGS sequence"/>
</dbReference>
<proteinExistence type="predicted"/>
<accession>A0ABR2WNP7</accession>
<dbReference type="Pfam" id="PF15456">
    <property type="entry name" value="Uds1"/>
    <property type="match status" value="1"/>
</dbReference>
<sequence length="609" mass="69816">MSALFQSRRRGLLPRSKERGNAGESNDRSYLTPKNPNYTTTAEYAPIHESSADSLESWDVREKPLPILPPLLRPHISTVAEFTSHSEHYIIPPNPVVTIPSIAASEDHQMKVLISQALQDACEYKVLTIKQMEQLRQDYEAQRNQMSSLNSLLSYETKFLDNAHTLIQLHASNKYLLKKTSEELANAGRKVDEVANSLWKVTQRANQTLNRMLHHTAGVLAVALFKVSSDQENKLAKSNFAQSFVPSTNGKLQHINKVDPDSESNDGHPTPTITSHDEQENHVVPSGIHPILHMSRQQILTEDYFHPNDLTSITVAKKDWTNIKGIDEEPIKHGLENHSESSLISSVTTNSLTDIHSESSVPSVESEYIETVWNPVKAPTQTVLDLNLLHQPQPIYHSNNQNYPSLMTKLTALQDEVEIYRSRVESLEFQLQETSPSDEGFNPPSFPEHDGEMKHLVHSVLQPAFLEKEKFRMEADKERRKRLELEEKVERLERELELCHLEEGEDVYMINMEQGRAIDRLQKQLSSAIQDIDQLRQQGEDVDYILRQLFHRIPDISPRDVEAPRNTEKSNRFTLDRFVVRVTDLVEENHQLLDRVLDLQTRQERFARS</sequence>
<feature type="region of interest" description="Disordered" evidence="2">
    <location>
        <begin position="251"/>
        <end position="280"/>
    </location>
</feature>
<organism evidence="4 5">
    <name type="scientific">Basidiobolus ranarum</name>
    <dbReference type="NCBI Taxonomy" id="34480"/>
    <lineage>
        <taxon>Eukaryota</taxon>
        <taxon>Fungi</taxon>
        <taxon>Fungi incertae sedis</taxon>
        <taxon>Zoopagomycota</taxon>
        <taxon>Entomophthoromycotina</taxon>
        <taxon>Basidiobolomycetes</taxon>
        <taxon>Basidiobolales</taxon>
        <taxon>Basidiobolaceae</taxon>
        <taxon>Basidiobolus</taxon>
    </lineage>
</organism>
<feature type="region of interest" description="Disordered" evidence="2">
    <location>
        <begin position="1"/>
        <end position="40"/>
    </location>
</feature>
<comment type="caution">
    <text evidence="4">The sequence shown here is derived from an EMBL/GenBank/DDBJ whole genome shotgun (WGS) entry which is preliminary data.</text>
</comment>
<evidence type="ECO:0000256" key="2">
    <source>
        <dbReference type="SAM" id="MobiDB-lite"/>
    </source>
</evidence>
<evidence type="ECO:0000313" key="4">
    <source>
        <dbReference type="EMBL" id="KAK9763089.1"/>
    </source>
</evidence>
<name>A0ABR2WNP7_9FUNG</name>
<feature type="coiled-coil region" evidence="1">
    <location>
        <begin position="125"/>
        <end position="152"/>
    </location>
</feature>
<feature type="domain" description="Up-regulated during septation protein 1" evidence="3">
    <location>
        <begin position="110"/>
        <end position="222"/>
    </location>
</feature>
<feature type="compositionally biased region" description="Polar residues" evidence="2">
    <location>
        <begin position="28"/>
        <end position="40"/>
    </location>
</feature>
<evidence type="ECO:0000256" key="1">
    <source>
        <dbReference type="SAM" id="Coils"/>
    </source>
</evidence>
<feature type="coiled-coil region" evidence="1">
    <location>
        <begin position="466"/>
        <end position="538"/>
    </location>
</feature>
<feature type="compositionally biased region" description="Basic and acidic residues" evidence="2">
    <location>
        <begin position="15"/>
        <end position="27"/>
    </location>
</feature>
<protein>
    <recommendedName>
        <fullName evidence="3">Up-regulated during septation protein 1 domain-containing protein</fullName>
    </recommendedName>
</protein>
<dbReference type="EMBL" id="JASJQH010000735">
    <property type="protein sequence ID" value="KAK9763089.1"/>
    <property type="molecule type" value="Genomic_DNA"/>
</dbReference>
<evidence type="ECO:0000313" key="5">
    <source>
        <dbReference type="Proteomes" id="UP001479436"/>
    </source>
</evidence>
<reference evidence="4 5" key="1">
    <citation type="submission" date="2023-04" db="EMBL/GenBank/DDBJ databases">
        <title>Genome of Basidiobolus ranarum AG-B5.</title>
        <authorList>
            <person name="Stajich J.E."/>
            <person name="Carter-House D."/>
            <person name="Gryganskyi A."/>
        </authorList>
    </citation>
    <scope>NUCLEOTIDE SEQUENCE [LARGE SCALE GENOMIC DNA]</scope>
    <source>
        <strain evidence="4 5">AG-B5</strain>
    </source>
</reference>
<evidence type="ECO:0000259" key="3">
    <source>
        <dbReference type="Pfam" id="PF15456"/>
    </source>
</evidence>
<gene>
    <name evidence="4" type="ORF">K7432_010561</name>
</gene>
<dbReference type="InterPro" id="IPR029191">
    <property type="entry name" value="Uds1"/>
</dbReference>